<name>A0A350P2G8_9ALTE</name>
<accession>A0A350P2G8</accession>
<dbReference type="InterPro" id="IPR015946">
    <property type="entry name" value="KH_dom-like_a/b"/>
</dbReference>
<protein>
    <recommendedName>
        <fullName evidence="3">Osmotically inducible protein OsmC</fullName>
    </recommendedName>
</protein>
<dbReference type="RefSeq" id="WP_196897826.1">
    <property type="nucleotide sequence ID" value="NZ_CALBIY010000052.1"/>
</dbReference>
<dbReference type="AlphaFoldDB" id="A0A350P2G8"/>
<reference evidence="1 2" key="1">
    <citation type="journal article" date="2018" name="Nat. Biotechnol.">
        <title>A standardized bacterial taxonomy based on genome phylogeny substantially revises the tree of life.</title>
        <authorList>
            <person name="Parks D.H."/>
            <person name="Chuvochina M."/>
            <person name="Waite D.W."/>
            <person name="Rinke C."/>
            <person name="Skarshewski A."/>
            <person name="Chaumeil P.A."/>
            <person name="Hugenholtz P."/>
        </authorList>
    </citation>
    <scope>NUCLEOTIDE SEQUENCE [LARGE SCALE GENOMIC DNA]</scope>
    <source>
        <strain evidence="1">UBA11978</strain>
    </source>
</reference>
<dbReference type="Gene3D" id="3.30.300.20">
    <property type="match status" value="1"/>
</dbReference>
<organism evidence="1 2">
    <name type="scientific">Alteromonas australica</name>
    <dbReference type="NCBI Taxonomy" id="589873"/>
    <lineage>
        <taxon>Bacteria</taxon>
        <taxon>Pseudomonadati</taxon>
        <taxon>Pseudomonadota</taxon>
        <taxon>Gammaproteobacteria</taxon>
        <taxon>Alteromonadales</taxon>
        <taxon>Alteromonadaceae</taxon>
        <taxon>Alteromonas/Salinimonas group</taxon>
        <taxon>Alteromonas</taxon>
    </lineage>
</organism>
<dbReference type="InterPro" id="IPR036102">
    <property type="entry name" value="OsmC/Ohrsf"/>
</dbReference>
<evidence type="ECO:0000313" key="2">
    <source>
        <dbReference type="Proteomes" id="UP000263517"/>
    </source>
</evidence>
<dbReference type="SUPFAM" id="SSF82784">
    <property type="entry name" value="OsmC-like"/>
    <property type="match status" value="1"/>
</dbReference>
<dbReference type="Pfam" id="PF02566">
    <property type="entry name" value="OsmC"/>
    <property type="match status" value="1"/>
</dbReference>
<dbReference type="InterPro" id="IPR003718">
    <property type="entry name" value="OsmC/Ohr_fam"/>
</dbReference>
<evidence type="ECO:0008006" key="3">
    <source>
        <dbReference type="Google" id="ProtNLM"/>
    </source>
</evidence>
<dbReference type="PANTHER" id="PTHR39624">
    <property type="entry name" value="PROTEIN INVOLVED IN RIMO-MEDIATED BETA-METHYLTHIOLATION OF RIBOSOMAL PROTEIN S12 YCAO"/>
    <property type="match status" value="1"/>
</dbReference>
<dbReference type="Proteomes" id="UP000263517">
    <property type="component" value="Unassembled WGS sequence"/>
</dbReference>
<proteinExistence type="predicted"/>
<sequence length="131" mass="14691">MKIDIALLEGQKLQASFGKHQIISDQSVSAGGDEFYPEPFDYFLASMPLCAAFYIRKFCEARDISTEGITLSQEHSTIGEDKFRKAFSIKVSLPKDFPEKYKKAVLAAANSCTVKKVVQAMPEFNIQIEEE</sequence>
<dbReference type="EMBL" id="DNAN01000247">
    <property type="protein sequence ID" value="HAW75485.1"/>
    <property type="molecule type" value="Genomic_DNA"/>
</dbReference>
<dbReference type="PANTHER" id="PTHR39624:SF2">
    <property type="entry name" value="OSMC-LIKE PROTEIN"/>
    <property type="match status" value="1"/>
</dbReference>
<evidence type="ECO:0000313" key="1">
    <source>
        <dbReference type="EMBL" id="HAW75485.1"/>
    </source>
</evidence>
<gene>
    <name evidence="1" type="ORF">DCW74_07100</name>
</gene>
<comment type="caution">
    <text evidence="1">The sequence shown here is derived from an EMBL/GenBank/DDBJ whole genome shotgun (WGS) entry which is preliminary data.</text>
</comment>